<dbReference type="PROSITE" id="PS00107">
    <property type="entry name" value="PROTEIN_KINASE_ATP"/>
    <property type="match status" value="1"/>
</dbReference>
<evidence type="ECO:0000256" key="18">
    <source>
        <dbReference type="ARBA" id="ARBA00023170"/>
    </source>
</evidence>
<gene>
    <name evidence="25" type="ORF">F0562_005148</name>
</gene>
<dbReference type="FunFam" id="3.30.200.20:FF:000260">
    <property type="entry name" value="LRR receptor-like serine/threonine-protein kinase RPK2"/>
    <property type="match status" value="1"/>
</dbReference>
<evidence type="ECO:0000256" key="3">
    <source>
        <dbReference type="ARBA" id="ARBA00012513"/>
    </source>
</evidence>
<dbReference type="FunFam" id="3.80.10.10:FF:000679">
    <property type="entry name" value="LRR receptor-like serine/threonine-protein kinase RPK2"/>
    <property type="match status" value="1"/>
</dbReference>
<evidence type="ECO:0000256" key="8">
    <source>
        <dbReference type="ARBA" id="ARBA00022614"/>
    </source>
</evidence>
<evidence type="ECO:0000256" key="10">
    <source>
        <dbReference type="ARBA" id="ARBA00022692"/>
    </source>
</evidence>
<dbReference type="EMBL" id="CM018043">
    <property type="protein sequence ID" value="KAA8530439.1"/>
    <property type="molecule type" value="Genomic_DNA"/>
</dbReference>
<keyword evidence="6" id="KW-0723">Serine/threonine-protein kinase</keyword>
<dbReference type="PANTHER" id="PTHR48056:SF63">
    <property type="entry name" value="PROTEIN KINASE DOMAIN-CONTAINING PROTEIN"/>
    <property type="match status" value="1"/>
</dbReference>
<evidence type="ECO:0000256" key="17">
    <source>
        <dbReference type="ARBA" id="ARBA00023136"/>
    </source>
</evidence>
<dbReference type="Gene3D" id="3.80.10.10">
    <property type="entry name" value="Ribonuclease Inhibitor"/>
    <property type="match status" value="4"/>
</dbReference>
<evidence type="ECO:0000256" key="19">
    <source>
        <dbReference type="ARBA" id="ARBA00023180"/>
    </source>
</evidence>
<evidence type="ECO:0000256" key="5">
    <source>
        <dbReference type="ARBA" id="ARBA00022475"/>
    </source>
</evidence>
<dbReference type="SUPFAM" id="SSF56112">
    <property type="entry name" value="Protein kinase-like (PK-like)"/>
    <property type="match status" value="1"/>
</dbReference>
<evidence type="ECO:0000256" key="7">
    <source>
        <dbReference type="ARBA" id="ARBA00022553"/>
    </source>
</evidence>
<evidence type="ECO:0000256" key="16">
    <source>
        <dbReference type="ARBA" id="ARBA00022989"/>
    </source>
</evidence>
<dbReference type="GO" id="GO:0009409">
    <property type="term" value="P:response to cold"/>
    <property type="evidence" value="ECO:0007669"/>
    <property type="project" value="UniProtKB-ARBA"/>
</dbReference>
<dbReference type="OrthoDB" id="1896041at2759"/>
<evidence type="ECO:0000256" key="22">
    <source>
        <dbReference type="PROSITE-ProRule" id="PRU10141"/>
    </source>
</evidence>
<dbReference type="FunFam" id="1.10.510.10:FF:000192">
    <property type="entry name" value="LRR receptor-like serine/threonine-protein kinase RPK2"/>
    <property type="match status" value="1"/>
</dbReference>
<dbReference type="InterPro" id="IPR003591">
    <property type="entry name" value="Leu-rich_rpt_typical-subtyp"/>
</dbReference>
<reference evidence="25 26" key="1">
    <citation type="submission" date="2019-09" db="EMBL/GenBank/DDBJ databases">
        <title>A chromosome-level genome assembly of the Chinese tupelo Nyssa sinensis.</title>
        <authorList>
            <person name="Yang X."/>
            <person name="Kang M."/>
            <person name="Yang Y."/>
            <person name="Xiong H."/>
            <person name="Wang M."/>
            <person name="Zhang Z."/>
            <person name="Wang Z."/>
            <person name="Wu H."/>
            <person name="Ma T."/>
            <person name="Liu J."/>
            <person name="Xi Z."/>
        </authorList>
    </citation>
    <scope>NUCLEOTIDE SEQUENCE [LARGE SCALE GENOMIC DNA]</scope>
    <source>
        <strain evidence="25">J267</strain>
        <tissue evidence="25">Leaf</tissue>
    </source>
</reference>
<keyword evidence="15 22" id="KW-0067">ATP-binding</keyword>
<dbReference type="EC" id="2.7.11.1" evidence="3"/>
<feature type="transmembrane region" description="Helical" evidence="23">
    <location>
        <begin position="7"/>
        <end position="27"/>
    </location>
</feature>
<dbReference type="GO" id="GO:0051707">
    <property type="term" value="P:response to other organism"/>
    <property type="evidence" value="ECO:0007669"/>
    <property type="project" value="UniProtKB-ARBA"/>
</dbReference>
<keyword evidence="11" id="KW-0732">Signal</keyword>
<evidence type="ECO:0000256" key="6">
    <source>
        <dbReference type="ARBA" id="ARBA00022527"/>
    </source>
</evidence>
<dbReference type="PANTHER" id="PTHR48056">
    <property type="entry name" value="LRR RECEPTOR-LIKE SERINE/THREONINE-PROTEIN KINASE-RELATED"/>
    <property type="match status" value="1"/>
</dbReference>
<evidence type="ECO:0000256" key="21">
    <source>
        <dbReference type="ARBA" id="ARBA00048679"/>
    </source>
</evidence>
<feature type="transmembrane region" description="Helical" evidence="23">
    <location>
        <begin position="858"/>
        <end position="880"/>
    </location>
</feature>
<dbReference type="Pfam" id="PF13855">
    <property type="entry name" value="LRR_8"/>
    <property type="match status" value="2"/>
</dbReference>
<keyword evidence="26" id="KW-1185">Reference proteome</keyword>
<keyword evidence="9" id="KW-0808">Transferase</keyword>
<dbReference type="Gene3D" id="1.10.510.10">
    <property type="entry name" value="Transferase(Phosphotransferase) domain 1"/>
    <property type="match status" value="1"/>
</dbReference>
<evidence type="ECO:0000256" key="23">
    <source>
        <dbReference type="SAM" id="Phobius"/>
    </source>
</evidence>
<dbReference type="GO" id="GO:0004674">
    <property type="term" value="F:protein serine/threonine kinase activity"/>
    <property type="evidence" value="ECO:0007669"/>
    <property type="project" value="UniProtKB-KW"/>
</dbReference>
<keyword evidence="17 23" id="KW-0472">Membrane</keyword>
<name>A0A5J5AJW2_9ASTE</name>
<comment type="catalytic activity">
    <reaction evidence="21">
        <text>L-seryl-[protein] + ATP = O-phospho-L-seryl-[protein] + ADP + H(+)</text>
        <dbReference type="Rhea" id="RHEA:17989"/>
        <dbReference type="Rhea" id="RHEA-COMP:9863"/>
        <dbReference type="Rhea" id="RHEA-COMP:11604"/>
        <dbReference type="ChEBI" id="CHEBI:15378"/>
        <dbReference type="ChEBI" id="CHEBI:29999"/>
        <dbReference type="ChEBI" id="CHEBI:30616"/>
        <dbReference type="ChEBI" id="CHEBI:83421"/>
        <dbReference type="ChEBI" id="CHEBI:456216"/>
        <dbReference type="EC" id="2.7.11.1"/>
    </reaction>
</comment>
<dbReference type="GO" id="GO:0009945">
    <property type="term" value="P:radial axis specification"/>
    <property type="evidence" value="ECO:0007669"/>
    <property type="project" value="UniProtKB-ARBA"/>
</dbReference>
<comment type="subcellular location">
    <subcellularLocation>
        <location evidence="1">Cell membrane</location>
        <topology evidence="1">Single-pass type I membrane protein</topology>
    </subcellularLocation>
</comment>
<keyword evidence="16 23" id="KW-1133">Transmembrane helix</keyword>
<dbReference type="Pfam" id="PF08263">
    <property type="entry name" value="LRRNT_2"/>
    <property type="match status" value="1"/>
</dbReference>
<evidence type="ECO:0000256" key="14">
    <source>
        <dbReference type="ARBA" id="ARBA00022777"/>
    </source>
</evidence>
<keyword evidence="14" id="KW-0418">Kinase</keyword>
<dbReference type="Proteomes" id="UP000325577">
    <property type="component" value="Linkage Group LG2"/>
</dbReference>
<dbReference type="GO" id="GO:0006952">
    <property type="term" value="P:defense response"/>
    <property type="evidence" value="ECO:0007669"/>
    <property type="project" value="UniProtKB-ARBA"/>
</dbReference>
<dbReference type="InterPro" id="IPR013210">
    <property type="entry name" value="LRR_N_plant-typ"/>
</dbReference>
<accession>A0A5J5AJW2</accession>
<keyword evidence="8" id="KW-0433">Leucine-rich repeat</keyword>
<feature type="binding site" evidence="22">
    <location>
        <position position="948"/>
    </location>
    <ligand>
        <name>ATP</name>
        <dbReference type="ChEBI" id="CHEBI:30616"/>
    </ligand>
</feature>
<dbReference type="InterPro" id="IPR017441">
    <property type="entry name" value="Protein_kinase_ATP_BS"/>
</dbReference>
<evidence type="ECO:0000256" key="9">
    <source>
        <dbReference type="ARBA" id="ARBA00022679"/>
    </source>
</evidence>
<dbReference type="Pfam" id="PF00069">
    <property type="entry name" value="Pkinase"/>
    <property type="match status" value="1"/>
</dbReference>
<dbReference type="InterPro" id="IPR011009">
    <property type="entry name" value="Kinase-like_dom_sf"/>
</dbReference>
<evidence type="ECO:0000256" key="1">
    <source>
        <dbReference type="ARBA" id="ARBA00004251"/>
    </source>
</evidence>
<evidence type="ECO:0000256" key="11">
    <source>
        <dbReference type="ARBA" id="ARBA00022729"/>
    </source>
</evidence>
<evidence type="ECO:0000256" key="2">
    <source>
        <dbReference type="ARBA" id="ARBA00008684"/>
    </source>
</evidence>
<proteinExistence type="inferred from homology"/>
<dbReference type="InterPro" id="IPR032675">
    <property type="entry name" value="LRR_dom_sf"/>
</dbReference>
<dbReference type="FunFam" id="3.80.10.10:FF:000369">
    <property type="entry name" value="LRR receptor-like serine/threonine-protein kinase RPK2"/>
    <property type="match status" value="1"/>
</dbReference>
<keyword evidence="10 23" id="KW-0812">Transmembrane</keyword>
<dbReference type="PROSITE" id="PS50011">
    <property type="entry name" value="PROTEIN_KINASE_DOM"/>
    <property type="match status" value="1"/>
</dbReference>
<comment type="catalytic activity">
    <reaction evidence="20">
        <text>L-threonyl-[protein] + ATP = O-phospho-L-threonyl-[protein] + ADP + H(+)</text>
        <dbReference type="Rhea" id="RHEA:46608"/>
        <dbReference type="Rhea" id="RHEA-COMP:11060"/>
        <dbReference type="Rhea" id="RHEA-COMP:11605"/>
        <dbReference type="ChEBI" id="CHEBI:15378"/>
        <dbReference type="ChEBI" id="CHEBI:30013"/>
        <dbReference type="ChEBI" id="CHEBI:30616"/>
        <dbReference type="ChEBI" id="CHEBI:61977"/>
        <dbReference type="ChEBI" id="CHEBI:456216"/>
        <dbReference type="EC" id="2.7.11.1"/>
    </reaction>
</comment>
<keyword evidence="7" id="KW-0597">Phosphoprotein</keyword>
<evidence type="ECO:0000313" key="25">
    <source>
        <dbReference type="EMBL" id="KAA8530439.1"/>
    </source>
</evidence>
<dbReference type="GO" id="GO:0005524">
    <property type="term" value="F:ATP binding"/>
    <property type="evidence" value="ECO:0007669"/>
    <property type="project" value="UniProtKB-UniRule"/>
</dbReference>
<evidence type="ECO:0000256" key="15">
    <source>
        <dbReference type="ARBA" id="ARBA00022840"/>
    </source>
</evidence>
<keyword evidence="5" id="KW-1003">Cell membrane</keyword>
<dbReference type="Pfam" id="PF00560">
    <property type="entry name" value="LRR_1"/>
    <property type="match status" value="3"/>
</dbReference>
<evidence type="ECO:0000256" key="20">
    <source>
        <dbReference type="ARBA" id="ARBA00047899"/>
    </source>
</evidence>
<dbReference type="SMART" id="SM00220">
    <property type="entry name" value="S_TKc"/>
    <property type="match status" value="1"/>
</dbReference>
<evidence type="ECO:0000313" key="26">
    <source>
        <dbReference type="Proteomes" id="UP000325577"/>
    </source>
</evidence>
<dbReference type="InterPro" id="IPR008271">
    <property type="entry name" value="Ser/Thr_kinase_AS"/>
</dbReference>
<comment type="similarity">
    <text evidence="2">Belongs to the protein kinase superfamily. Ser/Thr protein kinase family.</text>
</comment>
<keyword evidence="19" id="KW-0325">Glycoprotein</keyword>
<dbReference type="GO" id="GO:0009414">
    <property type="term" value="P:response to water deprivation"/>
    <property type="evidence" value="ECO:0007669"/>
    <property type="project" value="UniProtKB-ARBA"/>
</dbReference>
<evidence type="ECO:0000256" key="4">
    <source>
        <dbReference type="ARBA" id="ARBA00022473"/>
    </source>
</evidence>
<sequence>MNQQRNQIVDAVVIARILGAALVVPILQVNVSNNQYTAVVDPSQRWQWTLASRHNVLTNSISPPLTMKNTTQLLTLPPLTIKNTLQIPCRSGSDVVLNVDSDKSALLQLKSSVSDPSGLLSSWNSSNSDHCLWLGVACDSNFRVLALNITGRGAGGNSGSFSCAKLAQFPLYEFGIRRTCVDSNVKLVGKLSQVIAKLTELRILSLPFNDLNGEIPFEIWGMEKLEVLDLEGNWIRGSLPSNFGGLRNLRVLNLGFNEITGEIPHSLSDCAGLQILNLAGNQLNGTIPGFLSGLLDLSGLYLSFNQLSGSVLNAIGDNCGKLEHLELSGNFLVGGIPTSLGNCSGLRSLLLYSNMLEGVIPVELGRLKKLEVLDVSRNSLSGSIPPELGNCSELSILVLSNLFDPLPNITNSEGDTSLRQFNSTNDEFNYFEGVIPEEVTTLPKLRIIWAPRATLKGRFPSNWGACESLEMVNFAQNFFTGEISEGFSRCKKLHFVDLRSHRLTGVLVDKLPVPCTIVFDVSGNLLSGSIPRFNYNTCAYASSFSRYPFELYDLSSAYLLFFAYRTQLGTPLPISGDGGSLVLVHNFGGNNFTGTLQSMPLAPEKFREEAVYAFLAGENKITGSIPGDLFEKCDGLHAVIINVSNNRISGQIPVNIGAMCRSLELLDASGNQISGTIPPSFGVLVSLVALNLSWNLFQGPIRSSFSQMSSLKYLSLAGNNLTGSVPMSLCQLHSLEVLELSSNSLSGEIPKDLVNLRNLTVLLLNDNKLLWQIPSGLGNVMSLSAFDVSFNNLSGNVNLMKCSSVLGNPFLWFCRMFSLAVLSSDPQGKVGDSLNHAASPSTSSSQKSGNNGFNSIEIASMTSASAIVSVLLALIILFFYTRKWNPSSRIGRSARKEVTVFTDIGVPLTYEIVVGATGSFNASNCIGSGGFGATYKAEISPGVSLAIKRLAVGRFQGVQQFDAEINTLGRLSHPNSCDVDRSTRAVDWRILHKIALDIARALAYLHDQCVPRVLHRDVKPSNILLDDDYNAYLSDFGLARLLGTSETHATTGVAGTFGYVAPEYAMTCRVSDKADVYSYGVVLLELISNKKVLDPSFSSYGNGFNIVAWACMLLRQCRAKEFFTAGLWEAGPHDDLVEVLRLAVMCTVDSLSTRPTMKPVVRQLKQLRPPSVSVD</sequence>
<evidence type="ECO:0000256" key="12">
    <source>
        <dbReference type="ARBA" id="ARBA00022737"/>
    </source>
</evidence>
<dbReference type="InterPro" id="IPR001611">
    <property type="entry name" value="Leu-rich_rpt"/>
</dbReference>
<dbReference type="Gene3D" id="3.30.200.20">
    <property type="entry name" value="Phosphorylase Kinase, domain 1"/>
    <property type="match status" value="1"/>
</dbReference>
<evidence type="ECO:0000259" key="24">
    <source>
        <dbReference type="PROSITE" id="PS50011"/>
    </source>
</evidence>
<dbReference type="GO" id="GO:0009942">
    <property type="term" value="P:longitudinal axis specification"/>
    <property type="evidence" value="ECO:0007669"/>
    <property type="project" value="UniProtKB-ARBA"/>
</dbReference>
<protein>
    <recommendedName>
        <fullName evidence="3">non-specific serine/threonine protein kinase</fullName>
        <ecNumber evidence="3">2.7.11.1</ecNumber>
    </recommendedName>
</protein>
<dbReference type="PROSITE" id="PS00108">
    <property type="entry name" value="PROTEIN_KINASE_ST"/>
    <property type="match status" value="1"/>
</dbReference>
<dbReference type="GO" id="GO:0005886">
    <property type="term" value="C:plasma membrane"/>
    <property type="evidence" value="ECO:0007669"/>
    <property type="project" value="UniProtKB-SubCell"/>
</dbReference>
<dbReference type="InterPro" id="IPR050647">
    <property type="entry name" value="Plant_LRR-RLKs"/>
</dbReference>
<dbReference type="GO" id="GO:0048508">
    <property type="term" value="P:embryonic meristem development"/>
    <property type="evidence" value="ECO:0007669"/>
    <property type="project" value="UniProtKB-ARBA"/>
</dbReference>
<keyword evidence="18" id="KW-0675">Receptor</keyword>
<keyword evidence="13 22" id="KW-0547">Nucleotide-binding</keyword>
<keyword evidence="12" id="KW-0677">Repeat</keyword>
<dbReference type="SMART" id="SM00369">
    <property type="entry name" value="LRR_TYP"/>
    <property type="match status" value="7"/>
</dbReference>
<dbReference type="SUPFAM" id="SSF52058">
    <property type="entry name" value="L domain-like"/>
    <property type="match status" value="2"/>
</dbReference>
<organism evidence="25 26">
    <name type="scientific">Nyssa sinensis</name>
    <dbReference type="NCBI Taxonomy" id="561372"/>
    <lineage>
        <taxon>Eukaryota</taxon>
        <taxon>Viridiplantae</taxon>
        <taxon>Streptophyta</taxon>
        <taxon>Embryophyta</taxon>
        <taxon>Tracheophyta</taxon>
        <taxon>Spermatophyta</taxon>
        <taxon>Magnoliopsida</taxon>
        <taxon>eudicotyledons</taxon>
        <taxon>Gunneridae</taxon>
        <taxon>Pentapetalae</taxon>
        <taxon>asterids</taxon>
        <taxon>Cornales</taxon>
        <taxon>Nyssaceae</taxon>
        <taxon>Nyssa</taxon>
    </lineage>
</organism>
<dbReference type="InterPro" id="IPR000719">
    <property type="entry name" value="Prot_kinase_dom"/>
</dbReference>
<evidence type="ECO:0000256" key="13">
    <source>
        <dbReference type="ARBA" id="ARBA00022741"/>
    </source>
</evidence>
<keyword evidence="4" id="KW-0217">Developmental protein</keyword>
<feature type="domain" description="Protein kinase" evidence="24">
    <location>
        <begin position="920"/>
        <end position="1172"/>
    </location>
</feature>
<dbReference type="AlphaFoldDB" id="A0A5J5AJW2"/>